<evidence type="ECO:0000313" key="24">
    <source>
        <dbReference type="Proteomes" id="UP001642360"/>
    </source>
</evidence>
<gene>
    <name evidence="23" type="ORF">ILEXP_LOCUS2733</name>
</gene>
<dbReference type="GO" id="GO:0004674">
    <property type="term" value="F:protein serine/threonine kinase activity"/>
    <property type="evidence" value="ECO:0007669"/>
    <property type="project" value="UniProtKB-KW"/>
</dbReference>
<keyword evidence="7" id="KW-0808">Transferase</keyword>
<dbReference type="GO" id="GO:0005886">
    <property type="term" value="C:plasma membrane"/>
    <property type="evidence" value="ECO:0007669"/>
    <property type="project" value="UniProtKB-SubCell"/>
</dbReference>
<dbReference type="Gene3D" id="3.30.200.20">
    <property type="entry name" value="Phosphorylase Kinase, domain 1"/>
    <property type="match status" value="1"/>
</dbReference>
<name>A0ABC8QT46_9AQUA</name>
<dbReference type="InterPro" id="IPR001245">
    <property type="entry name" value="Ser-Thr/Tyr_kinase_cat_dom"/>
</dbReference>
<evidence type="ECO:0000256" key="5">
    <source>
        <dbReference type="ARBA" id="ARBA00022527"/>
    </source>
</evidence>
<evidence type="ECO:0000256" key="16">
    <source>
        <dbReference type="ARBA" id="ARBA00023170"/>
    </source>
</evidence>
<comment type="caution">
    <text evidence="23">The sequence shown here is derived from an EMBL/GenBank/DDBJ whole genome shotgun (WGS) entry which is preliminary data.</text>
</comment>
<keyword evidence="9" id="KW-0732">Signal</keyword>
<dbReference type="AlphaFoldDB" id="A0ABC8QT46"/>
<dbReference type="FunFam" id="3.80.10.10:FF:000095">
    <property type="entry name" value="LRR receptor-like serine/threonine-protein kinase GSO1"/>
    <property type="match status" value="1"/>
</dbReference>
<feature type="domain" description="Protein kinase" evidence="22">
    <location>
        <begin position="717"/>
        <end position="955"/>
    </location>
</feature>
<dbReference type="Pfam" id="PF00069">
    <property type="entry name" value="Pkinase"/>
    <property type="match status" value="1"/>
</dbReference>
<dbReference type="FunFam" id="3.30.200.20:FF:000432">
    <property type="entry name" value="LRR receptor-like serine/threonine-protein kinase EFR"/>
    <property type="match status" value="1"/>
</dbReference>
<dbReference type="FunFam" id="3.80.10.10:FF:000288">
    <property type="entry name" value="LRR receptor-like serine/threonine-protein kinase EFR"/>
    <property type="match status" value="1"/>
</dbReference>
<dbReference type="PROSITE" id="PS00107">
    <property type="entry name" value="PROTEIN_KINASE_ATP"/>
    <property type="match status" value="1"/>
</dbReference>
<keyword evidence="13 20" id="KW-0067">ATP-binding</keyword>
<dbReference type="Pfam" id="PF07714">
    <property type="entry name" value="PK_Tyr_Ser-Thr"/>
    <property type="match status" value="1"/>
</dbReference>
<comment type="catalytic activity">
    <reaction evidence="18">
        <text>L-threonyl-[protein] + ATP = O-phospho-L-threonyl-[protein] + ADP + H(+)</text>
        <dbReference type="Rhea" id="RHEA:46608"/>
        <dbReference type="Rhea" id="RHEA-COMP:11060"/>
        <dbReference type="Rhea" id="RHEA-COMP:11605"/>
        <dbReference type="ChEBI" id="CHEBI:15378"/>
        <dbReference type="ChEBI" id="CHEBI:30013"/>
        <dbReference type="ChEBI" id="CHEBI:30616"/>
        <dbReference type="ChEBI" id="CHEBI:61977"/>
        <dbReference type="ChEBI" id="CHEBI:456216"/>
        <dbReference type="EC" id="2.7.11.1"/>
    </reaction>
</comment>
<evidence type="ECO:0000256" key="12">
    <source>
        <dbReference type="ARBA" id="ARBA00022777"/>
    </source>
</evidence>
<evidence type="ECO:0000313" key="23">
    <source>
        <dbReference type="EMBL" id="CAK9135773.1"/>
    </source>
</evidence>
<accession>A0ABC8QT46</accession>
<dbReference type="InterPro" id="IPR011009">
    <property type="entry name" value="Kinase-like_dom_sf"/>
</dbReference>
<dbReference type="InterPro" id="IPR051716">
    <property type="entry name" value="Plant_RL_S/T_kinase"/>
</dbReference>
<evidence type="ECO:0000256" key="7">
    <source>
        <dbReference type="ARBA" id="ARBA00022679"/>
    </source>
</evidence>
<sequence length="955" mass="104846">MSPSISSFHSFHVQQVCFAFVILLHVITPTPLIATAIKSTGGNETDRLALLAFKQKIMYDPQGVVSSWNDSFHFCEWDGVTCGRLHSRVTVIDVGSRGLVGTLSPYVGNLSFLRGLRLYNNTFKGEIPPELGRLFRLRELRLGNNSFEGGIPATLSRCFELKHIGVAYNNLIGKIPTELSSLSKLTYLAVHVNNLTGELSSFIGNLSSLKTLSASCNLLEGAIPDALGQLRNLTELGLGENSLSGMVPFSIYNLSTLTVLSLSDNQLHGSLQPGIGMMLPHLQIFEISRNFFTGVLPLSISNLSELITLQVGFNNFTGKITINFGGLKNIRRILLYYNKLGSGEPDEMNFMSSLVNCSNLEYLELTANLLRGILPNSIGNLSSKLVVLLVDQNFLFGTLPSTICNLENLRTLWLYYNTFRGIIPTAIGNLKKLQRLALNTNDFSGKIPNSIGNLSLLLGLYLGNNRLEGTIPSSLGNCQKLLTIELFENNLSGTIPIQIFRLSSLSIELSLSQNHLSGTLPSEVDNLINLATLDISINNLSGDIPNGLSKCTSLEFLHMEGNSFHGSIPASLRALKGLRVFDLSRNNITGQIPEFLGQIALTSLNLSFNNFEGEVPITGVFTNASVISVAGNSRICGGISELKLPRCAIKKSKEVKMSLAHILIISVASILVGITLISSFVFCWVKKKRKAPSTGSQMEEQFLRVSYQRLLKATNGFSPDNLIGAGSFGYVYKGIFDQEGSTVAVKVFNLLRHGASKSFMAECETLRNIRHRNLLKIITSCSSVDFQGNDFRALVYEFMPNGSLERLTDTFQSSSNGIRGTIGYTAPEYGLGSEISTDGDVYSYGICLLEIMTGRRPTDGMFRDGINLHSLARMAIPDNVMEILDQVLLNNNEEEVDATENMTRQCQNRANKMKEFMVSVVKIGVACSMESPQERMDISNVVHELESVRDKLLQH</sequence>
<dbReference type="EMBL" id="CAUOFW020000725">
    <property type="protein sequence ID" value="CAK9135773.1"/>
    <property type="molecule type" value="Genomic_DNA"/>
</dbReference>
<dbReference type="InterPro" id="IPR000719">
    <property type="entry name" value="Prot_kinase_dom"/>
</dbReference>
<keyword evidence="8 21" id="KW-0812">Transmembrane</keyword>
<evidence type="ECO:0000256" key="18">
    <source>
        <dbReference type="ARBA" id="ARBA00047899"/>
    </source>
</evidence>
<keyword evidence="15 21" id="KW-0472">Membrane</keyword>
<evidence type="ECO:0000256" key="6">
    <source>
        <dbReference type="ARBA" id="ARBA00022614"/>
    </source>
</evidence>
<evidence type="ECO:0000259" key="22">
    <source>
        <dbReference type="PROSITE" id="PS50011"/>
    </source>
</evidence>
<comment type="subcellular location">
    <subcellularLocation>
        <location evidence="1">Cell membrane</location>
        <topology evidence="1">Single-pass membrane protein</topology>
    </subcellularLocation>
    <subcellularLocation>
        <location evidence="2">Membrane</location>
        <topology evidence="2">Single-pass type I membrane protein</topology>
    </subcellularLocation>
</comment>
<evidence type="ECO:0000256" key="20">
    <source>
        <dbReference type="PROSITE-ProRule" id="PRU10141"/>
    </source>
</evidence>
<dbReference type="Pfam" id="PF23598">
    <property type="entry name" value="LRR_14"/>
    <property type="match status" value="1"/>
</dbReference>
<dbReference type="SUPFAM" id="SSF56112">
    <property type="entry name" value="Protein kinase-like (PK-like)"/>
    <property type="match status" value="1"/>
</dbReference>
<evidence type="ECO:0000256" key="2">
    <source>
        <dbReference type="ARBA" id="ARBA00004479"/>
    </source>
</evidence>
<dbReference type="GO" id="GO:0005524">
    <property type="term" value="F:ATP binding"/>
    <property type="evidence" value="ECO:0007669"/>
    <property type="project" value="UniProtKB-UniRule"/>
</dbReference>
<dbReference type="Pfam" id="PF08263">
    <property type="entry name" value="LRRNT_2"/>
    <property type="match status" value="1"/>
</dbReference>
<dbReference type="Pfam" id="PF00560">
    <property type="entry name" value="LRR_1"/>
    <property type="match status" value="5"/>
</dbReference>
<evidence type="ECO:0000256" key="13">
    <source>
        <dbReference type="ARBA" id="ARBA00022840"/>
    </source>
</evidence>
<dbReference type="InterPro" id="IPR013210">
    <property type="entry name" value="LRR_N_plant-typ"/>
</dbReference>
<comment type="catalytic activity">
    <reaction evidence="19">
        <text>L-seryl-[protein] + ATP = O-phospho-L-seryl-[protein] + ADP + H(+)</text>
        <dbReference type="Rhea" id="RHEA:17989"/>
        <dbReference type="Rhea" id="RHEA-COMP:9863"/>
        <dbReference type="Rhea" id="RHEA-COMP:11604"/>
        <dbReference type="ChEBI" id="CHEBI:15378"/>
        <dbReference type="ChEBI" id="CHEBI:29999"/>
        <dbReference type="ChEBI" id="CHEBI:30616"/>
        <dbReference type="ChEBI" id="CHEBI:83421"/>
        <dbReference type="ChEBI" id="CHEBI:456216"/>
        <dbReference type="EC" id="2.7.11.1"/>
    </reaction>
</comment>
<keyword evidence="10" id="KW-0677">Repeat</keyword>
<evidence type="ECO:0000256" key="10">
    <source>
        <dbReference type="ARBA" id="ARBA00022737"/>
    </source>
</evidence>
<dbReference type="Pfam" id="PF13855">
    <property type="entry name" value="LRR_8"/>
    <property type="match status" value="1"/>
</dbReference>
<evidence type="ECO:0000256" key="4">
    <source>
        <dbReference type="ARBA" id="ARBA00022475"/>
    </source>
</evidence>
<keyword evidence="16" id="KW-0675">Receptor</keyword>
<evidence type="ECO:0000256" key="17">
    <source>
        <dbReference type="ARBA" id="ARBA00023180"/>
    </source>
</evidence>
<dbReference type="SUPFAM" id="SSF52058">
    <property type="entry name" value="L domain-like"/>
    <property type="match status" value="2"/>
</dbReference>
<dbReference type="InterPro" id="IPR001611">
    <property type="entry name" value="Leu-rich_rpt"/>
</dbReference>
<keyword evidence="6" id="KW-0433">Leucine-rich repeat</keyword>
<dbReference type="Gene3D" id="1.10.510.10">
    <property type="entry name" value="Transferase(Phosphotransferase) domain 1"/>
    <property type="match status" value="1"/>
</dbReference>
<dbReference type="Proteomes" id="UP001642360">
    <property type="component" value="Unassembled WGS sequence"/>
</dbReference>
<dbReference type="EC" id="2.7.11.1" evidence="3"/>
<dbReference type="InterPro" id="IPR017441">
    <property type="entry name" value="Protein_kinase_ATP_BS"/>
</dbReference>
<protein>
    <recommendedName>
        <fullName evidence="3">non-specific serine/threonine protein kinase</fullName>
        <ecNumber evidence="3">2.7.11.1</ecNumber>
    </recommendedName>
</protein>
<keyword evidence="17" id="KW-0325">Glycoprotein</keyword>
<dbReference type="InterPro" id="IPR055414">
    <property type="entry name" value="LRR_R13L4/SHOC2-like"/>
</dbReference>
<feature type="transmembrane region" description="Helical" evidence="21">
    <location>
        <begin position="659"/>
        <end position="685"/>
    </location>
</feature>
<keyword evidence="24" id="KW-1185">Reference proteome</keyword>
<dbReference type="SMART" id="SM00369">
    <property type="entry name" value="LRR_TYP"/>
    <property type="match status" value="10"/>
</dbReference>
<evidence type="ECO:0000256" key="14">
    <source>
        <dbReference type="ARBA" id="ARBA00022989"/>
    </source>
</evidence>
<keyword evidence="5" id="KW-0723">Serine/threonine-protein kinase</keyword>
<evidence type="ECO:0000256" key="9">
    <source>
        <dbReference type="ARBA" id="ARBA00022729"/>
    </source>
</evidence>
<proteinExistence type="predicted"/>
<keyword evidence="4" id="KW-1003">Cell membrane</keyword>
<dbReference type="Gene3D" id="3.80.10.10">
    <property type="entry name" value="Ribonuclease Inhibitor"/>
    <property type="match status" value="3"/>
</dbReference>
<dbReference type="PROSITE" id="PS50011">
    <property type="entry name" value="PROTEIN_KINASE_DOM"/>
    <property type="match status" value="1"/>
</dbReference>
<feature type="binding site" evidence="20">
    <location>
        <position position="746"/>
    </location>
    <ligand>
        <name>ATP</name>
        <dbReference type="ChEBI" id="CHEBI:30616"/>
    </ligand>
</feature>
<dbReference type="PANTHER" id="PTHR48053:SF37">
    <property type="entry name" value="LEUCINE-RICH REPEAT PROTEIN KINASE FAMILY PROTEIN"/>
    <property type="match status" value="1"/>
</dbReference>
<dbReference type="GO" id="GO:0051707">
    <property type="term" value="P:response to other organism"/>
    <property type="evidence" value="ECO:0007669"/>
    <property type="project" value="UniProtKB-ARBA"/>
</dbReference>
<dbReference type="GO" id="GO:0006952">
    <property type="term" value="P:defense response"/>
    <property type="evidence" value="ECO:0007669"/>
    <property type="project" value="UniProtKB-ARBA"/>
</dbReference>
<evidence type="ECO:0000256" key="3">
    <source>
        <dbReference type="ARBA" id="ARBA00012513"/>
    </source>
</evidence>
<keyword evidence="11 20" id="KW-0547">Nucleotide-binding</keyword>
<evidence type="ECO:0000256" key="8">
    <source>
        <dbReference type="ARBA" id="ARBA00022692"/>
    </source>
</evidence>
<evidence type="ECO:0000256" key="21">
    <source>
        <dbReference type="SAM" id="Phobius"/>
    </source>
</evidence>
<keyword evidence="12" id="KW-0418">Kinase</keyword>
<evidence type="ECO:0000256" key="15">
    <source>
        <dbReference type="ARBA" id="ARBA00023136"/>
    </source>
</evidence>
<reference evidence="23 24" key="1">
    <citation type="submission" date="2024-02" db="EMBL/GenBank/DDBJ databases">
        <authorList>
            <person name="Vignale AGUSTIN F."/>
            <person name="Sosa J E."/>
            <person name="Modenutti C."/>
        </authorList>
    </citation>
    <scope>NUCLEOTIDE SEQUENCE [LARGE SCALE GENOMIC DNA]</scope>
</reference>
<dbReference type="PANTHER" id="PTHR48053">
    <property type="entry name" value="LEUCINE RICH REPEAT FAMILY PROTEIN, EXPRESSED"/>
    <property type="match status" value="1"/>
</dbReference>
<dbReference type="InterPro" id="IPR003591">
    <property type="entry name" value="Leu-rich_rpt_typical-subtyp"/>
</dbReference>
<dbReference type="InterPro" id="IPR032675">
    <property type="entry name" value="LRR_dom_sf"/>
</dbReference>
<evidence type="ECO:0000256" key="1">
    <source>
        <dbReference type="ARBA" id="ARBA00004162"/>
    </source>
</evidence>
<organism evidence="23 24">
    <name type="scientific">Ilex paraguariensis</name>
    <name type="common">yerba mate</name>
    <dbReference type="NCBI Taxonomy" id="185542"/>
    <lineage>
        <taxon>Eukaryota</taxon>
        <taxon>Viridiplantae</taxon>
        <taxon>Streptophyta</taxon>
        <taxon>Embryophyta</taxon>
        <taxon>Tracheophyta</taxon>
        <taxon>Spermatophyta</taxon>
        <taxon>Magnoliopsida</taxon>
        <taxon>eudicotyledons</taxon>
        <taxon>Gunneridae</taxon>
        <taxon>Pentapetalae</taxon>
        <taxon>asterids</taxon>
        <taxon>campanulids</taxon>
        <taxon>Aquifoliales</taxon>
        <taxon>Aquifoliaceae</taxon>
        <taxon>Ilex</taxon>
    </lineage>
</organism>
<evidence type="ECO:0000256" key="11">
    <source>
        <dbReference type="ARBA" id="ARBA00022741"/>
    </source>
</evidence>
<keyword evidence="14 21" id="KW-1133">Transmembrane helix</keyword>
<evidence type="ECO:0000256" key="19">
    <source>
        <dbReference type="ARBA" id="ARBA00048679"/>
    </source>
</evidence>